<dbReference type="InterPro" id="IPR013762">
    <property type="entry name" value="Integrase-like_cat_sf"/>
</dbReference>
<comment type="caution">
    <text evidence="9">The sequence shown here is derived from an EMBL/GenBank/DDBJ whole genome shotgun (WGS) entry which is preliminary data.</text>
</comment>
<dbReference type="InterPro" id="IPR002104">
    <property type="entry name" value="Integrase_catalytic"/>
</dbReference>
<proteinExistence type="inferred from homology"/>
<dbReference type="PROSITE" id="PS51898">
    <property type="entry name" value="TYR_RECOMBINASE"/>
    <property type="match status" value="1"/>
</dbReference>
<dbReference type="PANTHER" id="PTHR30349:SF64">
    <property type="entry name" value="PROPHAGE INTEGRASE INTD-RELATED"/>
    <property type="match status" value="1"/>
</dbReference>
<dbReference type="Gene3D" id="1.10.150.130">
    <property type="match status" value="1"/>
</dbReference>
<dbReference type="Gene3D" id="1.10.443.10">
    <property type="entry name" value="Intergrase catalytic core"/>
    <property type="match status" value="1"/>
</dbReference>
<feature type="region of interest" description="Disordered" evidence="6">
    <location>
        <begin position="1"/>
        <end position="29"/>
    </location>
</feature>
<evidence type="ECO:0000256" key="2">
    <source>
        <dbReference type="ARBA" id="ARBA00022908"/>
    </source>
</evidence>
<dbReference type="InterPro" id="IPR050090">
    <property type="entry name" value="Tyrosine_recombinase_XerCD"/>
</dbReference>
<evidence type="ECO:0000259" key="7">
    <source>
        <dbReference type="PROSITE" id="PS51898"/>
    </source>
</evidence>
<dbReference type="PANTHER" id="PTHR30349">
    <property type="entry name" value="PHAGE INTEGRASE-RELATED"/>
    <property type="match status" value="1"/>
</dbReference>
<accession>A0ABV9CAZ6</accession>
<dbReference type="CDD" id="cd01189">
    <property type="entry name" value="INT_ICEBs1_C_like"/>
    <property type="match status" value="1"/>
</dbReference>
<keyword evidence="10" id="KW-1185">Reference proteome</keyword>
<dbReference type="InterPro" id="IPR010998">
    <property type="entry name" value="Integrase_recombinase_N"/>
</dbReference>
<dbReference type="Pfam" id="PF14659">
    <property type="entry name" value="Phage_int_SAM_3"/>
    <property type="match status" value="1"/>
</dbReference>
<evidence type="ECO:0000256" key="5">
    <source>
        <dbReference type="PROSITE-ProRule" id="PRU01248"/>
    </source>
</evidence>
<keyword evidence="3 5" id="KW-0238">DNA-binding</keyword>
<evidence type="ECO:0000313" key="9">
    <source>
        <dbReference type="EMBL" id="MFC4530255.1"/>
    </source>
</evidence>
<reference evidence="10" key="1">
    <citation type="journal article" date="2019" name="Int. J. Syst. Evol. Microbiol.">
        <title>The Global Catalogue of Microorganisms (GCM) 10K type strain sequencing project: providing services to taxonomists for standard genome sequencing and annotation.</title>
        <authorList>
            <consortium name="The Broad Institute Genomics Platform"/>
            <consortium name="The Broad Institute Genome Sequencing Center for Infectious Disease"/>
            <person name="Wu L."/>
            <person name="Ma J."/>
        </authorList>
    </citation>
    <scope>NUCLEOTIDE SEQUENCE [LARGE SCALE GENOMIC DNA]</scope>
    <source>
        <strain evidence="10">CGMCC 4.7132</strain>
    </source>
</reference>
<dbReference type="Pfam" id="PF14657">
    <property type="entry name" value="Arm-DNA-bind_4"/>
    <property type="match status" value="1"/>
</dbReference>
<feature type="domain" description="Core-binding (CB)" evidence="8">
    <location>
        <begin position="88"/>
        <end position="176"/>
    </location>
</feature>
<evidence type="ECO:0000256" key="6">
    <source>
        <dbReference type="SAM" id="MobiDB-lite"/>
    </source>
</evidence>
<evidence type="ECO:0000313" key="10">
    <source>
        <dbReference type="Proteomes" id="UP001596004"/>
    </source>
</evidence>
<dbReference type="InterPro" id="IPR011010">
    <property type="entry name" value="DNA_brk_join_enz"/>
</dbReference>
<feature type="domain" description="Tyr recombinase" evidence="7">
    <location>
        <begin position="199"/>
        <end position="407"/>
    </location>
</feature>
<evidence type="ECO:0000256" key="1">
    <source>
        <dbReference type="ARBA" id="ARBA00008857"/>
    </source>
</evidence>
<dbReference type="Pfam" id="PF00589">
    <property type="entry name" value="Phage_integrase"/>
    <property type="match status" value="1"/>
</dbReference>
<dbReference type="Proteomes" id="UP001596004">
    <property type="component" value="Unassembled WGS sequence"/>
</dbReference>
<evidence type="ECO:0000256" key="4">
    <source>
        <dbReference type="ARBA" id="ARBA00023172"/>
    </source>
</evidence>
<dbReference type="EMBL" id="JBHSFP010000002">
    <property type="protein sequence ID" value="MFC4530255.1"/>
    <property type="molecule type" value="Genomic_DNA"/>
</dbReference>
<evidence type="ECO:0000259" key="8">
    <source>
        <dbReference type="PROSITE" id="PS51900"/>
    </source>
</evidence>
<keyword evidence="2" id="KW-0229">DNA integration</keyword>
<dbReference type="SUPFAM" id="SSF56349">
    <property type="entry name" value="DNA breaking-rejoining enzymes"/>
    <property type="match status" value="1"/>
</dbReference>
<sequence length="418" mass="46614">MTNTLVATPEPDDSNRKHASKRNSPKLRDGVMKRGTTWSYVIRVTDPETGVSKPKWVGGFTTEDDAKAARDEARVAARRGEYVNRNAITVGDYLEEWIEAHSVEIKPKTLHGYRMLIRLYIVPRIGNLRLQAVRPATITKLYRDLLNGGGRNGKPLSPTTIAHVHTVVRKALRDAVAIDEILPNNPAERAKLPRNQRAEPGTVWTPTQLREFLKVAEEHRLFAFYRLAAYTGARRGELLNLRWRDIDLDTPEVRIKGSSSVIDGKRVEGTTKSGRSRVVSLDEETAQILREHRARQAGEKLVAGEEWKGTDDYVFTTGWGEPIYPDTVTSLVPKLIAAYNAPKDRPRPKKPLPHARLHDLRHIHATTLLLAGVPVHVVAARLGHADPAITLRVYAHVINEQMAMAADVFASAVKDAAA</sequence>
<dbReference type="PROSITE" id="PS51900">
    <property type="entry name" value="CB"/>
    <property type="match status" value="1"/>
</dbReference>
<gene>
    <name evidence="9" type="ORF">ACFO60_05740</name>
</gene>
<organism evidence="9 10">
    <name type="scientific">Sphaerisporangium dianthi</name>
    <dbReference type="NCBI Taxonomy" id="1436120"/>
    <lineage>
        <taxon>Bacteria</taxon>
        <taxon>Bacillati</taxon>
        <taxon>Actinomycetota</taxon>
        <taxon>Actinomycetes</taxon>
        <taxon>Streptosporangiales</taxon>
        <taxon>Streptosporangiaceae</taxon>
        <taxon>Sphaerisporangium</taxon>
    </lineage>
</organism>
<name>A0ABV9CAZ6_9ACTN</name>
<comment type="similarity">
    <text evidence="1">Belongs to the 'phage' integrase family.</text>
</comment>
<protein>
    <submittedName>
        <fullName evidence="9">Tyrosine-type recombinase/integrase</fullName>
    </submittedName>
</protein>
<dbReference type="InterPro" id="IPR028259">
    <property type="entry name" value="AP2-like_int_N"/>
</dbReference>
<dbReference type="InterPro" id="IPR004107">
    <property type="entry name" value="Integrase_SAM-like_N"/>
</dbReference>
<keyword evidence="4" id="KW-0233">DNA recombination</keyword>
<dbReference type="RefSeq" id="WP_380837866.1">
    <property type="nucleotide sequence ID" value="NZ_JBHSFP010000002.1"/>
</dbReference>
<dbReference type="InterPro" id="IPR044068">
    <property type="entry name" value="CB"/>
</dbReference>
<evidence type="ECO:0000256" key="3">
    <source>
        <dbReference type="ARBA" id="ARBA00023125"/>
    </source>
</evidence>